<dbReference type="Pfam" id="PF00248">
    <property type="entry name" value="Aldo_ket_red"/>
    <property type="match status" value="1"/>
</dbReference>
<dbReference type="GO" id="GO:0016491">
    <property type="term" value="F:oxidoreductase activity"/>
    <property type="evidence" value="ECO:0007669"/>
    <property type="project" value="InterPro"/>
</dbReference>
<feature type="domain" description="NADP-dependent oxidoreductase" evidence="1">
    <location>
        <begin position="15"/>
        <end position="286"/>
    </location>
</feature>
<dbReference type="Proteomes" id="UP000199656">
    <property type="component" value="Unassembled WGS sequence"/>
</dbReference>
<reference evidence="3" key="1">
    <citation type="submission" date="2016-10" db="EMBL/GenBank/DDBJ databases">
        <authorList>
            <person name="Varghese N."/>
            <person name="Submissions S."/>
        </authorList>
    </citation>
    <scope>NUCLEOTIDE SEQUENCE [LARGE SCALE GENOMIC DNA]</scope>
    <source>
        <strain evidence="3">DSM 23920</strain>
    </source>
</reference>
<dbReference type="InterPro" id="IPR023210">
    <property type="entry name" value="NADP_OxRdtase_dom"/>
</dbReference>
<dbReference type="STRING" id="408074.SAMN05660909_04410"/>
<dbReference type="Gene3D" id="3.20.20.100">
    <property type="entry name" value="NADP-dependent oxidoreductase domain"/>
    <property type="match status" value="1"/>
</dbReference>
<keyword evidence="3" id="KW-1185">Reference proteome</keyword>
<dbReference type="InterPro" id="IPR020471">
    <property type="entry name" value="AKR"/>
</dbReference>
<dbReference type="EMBL" id="FNRL01000025">
    <property type="protein sequence ID" value="SEA96880.1"/>
    <property type="molecule type" value="Genomic_DNA"/>
</dbReference>
<gene>
    <name evidence="2" type="ORF">SAMN05660909_04410</name>
</gene>
<dbReference type="InterPro" id="IPR036812">
    <property type="entry name" value="NAD(P)_OxRdtase_dom_sf"/>
</dbReference>
<dbReference type="PANTHER" id="PTHR43312:SF1">
    <property type="entry name" value="NADP-DEPENDENT OXIDOREDUCTASE DOMAIN-CONTAINING PROTEIN"/>
    <property type="match status" value="1"/>
</dbReference>
<evidence type="ECO:0000313" key="3">
    <source>
        <dbReference type="Proteomes" id="UP000199656"/>
    </source>
</evidence>
<dbReference type="OrthoDB" id="9773828at2"/>
<dbReference type="RefSeq" id="WP_089764263.1">
    <property type="nucleotide sequence ID" value="NZ_BKAT01000045.1"/>
</dbReference>
<dbReference type="SUPFAM" id="SSF51430">
    <property type="entry name" value="NAD(P)-linked oxidoreductase"/>
    <property type="match status" value="1"/>
</dbReference>
<dbReference type="InterPro" id="IPR053135">
    <property type="entry name" value="AKR2_Oxidoreductase"/>
</dbReference>
<dbReference type="PANTHER" id="PTHR43312">
    <property type="entry name" value="D-THREO-ALDOSE 1-DEHYDROGENASE"/>
    <property type="match status" value="1"/>
</dbReference>
<dbReference type="CDD" id="cd19086">
    <property type="entry name" value="AKR_AKR11C1"/>
    <property type="match status" value="1"/>
</dbReference>
<evidence type="ECO:0000259" key="1">
    <source>
        <dbReference type="Pfam" id="PF00248"/>
    </source>
</evidence>
<dbReference type="AlphaFoldDB" id="A0A1H4FJ69"/>
<organism evidence="2 3">
    <name type="scientific">Chitinophaga terrae</name>
    <name type="common">ex Kim and Jung 2007</name>
    <dbReference type="NCBI Taxonomy" id="408074"/>
    <lineage>
        <taxon>Bacteria</taxon>
        <taxon>Pseudomonadati</taxon>
        <taxon>Bacteroidota</taxon>
        <taxon>Chitinophagia</taxon>
        <taxon>Chitinophagales</taxon>
        <taxon>Chitinophagaceae</taxon>
        <taxon>Chitinophaga</taxon>
    </lineage>
</organism>
<protein>
    <submittedName>
        <fullName evidence="2">Predicted oxidoreductase</fullName>
    </submittedName>
</protein>
<sequence length="299" mass="33601">MEYAILGNSQLKISRIGFGCMSLNAGDETSKHIIETAIEKGINFFDTADLYDHGDNEIMLGKVLQQKRKDVIIATKVGNQWRKDGSGWDWNPTKQYILTSVEESLRRLNTDYIDLYQLHGGTIQDPIDETIEAFETLLKQGKIRYYGISSIRPNVISEYVRRSHIVSVMMQYSLLDRRPEETCFPLLKEHNIGVLVRGSLAKGLLVNKPATGYLNYKTSEVAAAAKAVQALTVQGREATQTALQFVLQQPAVTSSVVGIRTLEQLDEAVKTIGTAPLTDTELEKLRNSIPINRYEEHRN</sequence>
<evidence type="ECO:0000313" key="2">
    <source>
        <dbReference type="EMBL" id="SEA96880.1"/>
    </source>
</evidence>
<proteinExistence type="predicted"/>
<dbReference type="PRINTS" id="PR00069">
    <property type="entry name" value="ALDKETRDTASE"/>
</dbReference>
<name>A0A1H4FJ69_9BACT</name>
<accession>A0A1H4FJ69</accession>